<evidence type="ECO:0000313" key="2">
    <source>
        <dbReference type="EMBL" id="ELP71017.1"/>
    </source>
</evidence>
<dbReference type="GeneID" id="97407793"/>
<dbReference type="AlphaFoldDB" id="L7FI67"/>
<evidence type="ECO:0000256" key="1">
    <source>
        <dbReference type="SAM" id="MobiDB-lite"/>
    </source>
</evidence>
<gene>
    <name evidence="2" type="ORF">STRTUCAR8_05550</name>
</gene>
<dbReference type="Pfam" id="PF19474">
    <property type="entry name" value="DUF6011"/>
    <property type="match status" value="1"/>
</dbReference>
<reference evidence="2 3" key="1">
    <citation type="journal article" date="2011" name="Plasmid">
        <title>Streptomyces turgidiscabies Car8 contains a modular pathogenicity island that shares virulence genes with other actinobacterial plant pathogens.</title>
        <authorList>
            <person name="Huguet-Tapia J.C."/>
            <person name="Badger J.H."/>
            <person name="Loria R."/>
            <person name="Pettis G.S."/>
        </authorList>
    </citation>
    <scope>NUCLEOTIDE SEQUENCE [LARGE SCALE GENOMIC DNA]</scope>
    <source>
        <strain evidence="2 3">Car8</strain>
    </source>
</reference>
<dbReference type="InterPro" id="IPR046053">
    <property type="entry name" value="DUF6011"/>
</dbReference>
<dbReference type="Proteomes" id="UP000010931">
    <property type="component" value="Unassembled WGS sequence"/>
</dbReference>
<dbReference type="EMBL" id="AEJB01000021">
    <property type="protein sequence ID" value="ELP71017.1"/>
    <property type="molecule type" value="Genomic_DNA"/>
</dbReference>
<sequence>MKCAYCPQQLRTEESKARGYGPICGQRHGLIPKRMPRQRRVTTPVTPVTTPSVHPGQTSIPIQPVIPLEASP</sequence>
<feature type="region of interest" description="Disordered" evidence="1">
    <location>
        <begin position="38"/>
        <end position="72"/>
    </location>
</feature>
<name>L7FI67_STRT8</name>
<keyword evidence="3" id="KW-1185">Reference proteome</keyword>
<dbReference type="RefSeq" id="WP_006373651.1">
    <property type="nucleotide sequence ID" value="NZ_AEJB01000021.1"/>
</dbReference>
<protein>
    <submittedName>
        <fullName evidence="2">Uncharacterized protein</fullName>
    </submittedName>
</protein>
<proteinExistence type="predicted"/>
<evidence type="ECO:0000313" key="3">
    <source>
        <dbReference type="Proteomes" id="UP000010931"/>
    </source>
</evidence>
<organism evidence="2 3">
    <name type="scientific">Streptomyces turgidiscabies (strain Car8)</name>
    <dbReference type="NCBI Taxonomy" id="698760"/>
    <lineage>
        <taxon>Bacteria</taxon>
        <taxon>Bacillati</taxon>
        <taxon>Actinomycetota</taxon>
        <taxon>Actinomycetes</taxon>
        <taxon>Kitasatosporales</taxon>
        <taxon>Streptomycetaceae</taxon>
        <taxon>Streptomyces</taxon>
    </lineage>
</organism>
<feature type="compositionally biased region" description="Low complexity" evidence="1">
    <location>
        <begin position="41"/>
        <end position="53"/>
    </location>
</feature>
<accession>L7FI67</accession>
<comment type="caution">
    <text evidence="2">The sequence shown here is derived from an EMBL/GenBank/DDBJ whole genome shotgun (WGS) entry which is preliminary data.</text>
</comment>